<dbReference type="Proteomes" id="UP000031366">
    <property type="component" value="Unassembled WGS sequence"/>
</dbReference>
<evidence type="ECO:0000256" key="1">
    <source>
        <dbReference type="SAM" id="MobiDB-lite"/>
    </source>
</evidence>
<sequence>MKRFFPEDNMPQSISNMSNMMKVSDIPQENNITISKVRKNSEGDITDVMLSNGEAYPIEKAVEMTKEGLINGVNVSKAKNGREYLKSNPNGTEEDNLSNKPTF</sequence>
<dbReference type="STRING" id="29341.RSJ17_07485"/>
<organism evidence="2 3">
    <name type="scientific">Clostridium argentinense CDC 2741</name>
    <dbReference type="NCBI Taxonomy" id="1418104"/>
    <lineage>
        <taxon>Bacteria</taxon>
        <taxon>Bacillati</taxon>
        <taxon>Bacillota</taxon>
        <taxon>Clostridia</taxon>
        <taxon>Eubacteriales</taxon>
        <taxon>Clostridiaceae</taxon>
        <taxon>Clostridium</taxon>
    </lineage>
</organism>
<evidence type="ECO:0000313" key="3">
    <source>
        <dbReference type="Proteomes" id="UP000031366"/>
    </source>
</evidence>
<dbReference type="InterPro" id="IPR024997">
    <property type="entry name" value="DUF3892"/>
</dbReference>
<evidence type="ECO:0008006" key="4">
    <source>
        <dbReference type="Google" id="ProtNLM"/>
    </source>
</evidence>
<proteinExistence type="predicted"/>
<keyword evidence="3" id="KW-1185">Reference proteome</keyword>
<dbReference type="AlphaFoldDB" id="A0A0C1U019"/>
<name>A0A0C1U019_9CLOT</name>
<comment type="caution">
    <text evidence="2">The sequence shown here is derived from an EMBL/GenBank/DDBJ whole genome shotgun (WGS) entry which is preliminary data.</text>
</comment>
<feature type="region of interest" description="Disordered" evidence="1">
    <location>
        <begin position="81"/>
        <end position="103"/>
    </location>
</feature>
<gene>
    <name evidence="2" type="ORF">U732_941</name>
</gene>
<reference evidence="2 3" key="1">
    <citation type="journal article" date="2015" name="Infect. Genet. Evol.">
        <title>Genomic sequences of six botulinum neurotoxin-producing strains representing three clostridial species illustrate the mobility and diversity of botulinum neurotoxin genes.</title>
        <authorList>
            <person name="Smith T.J."/>
            <person name="Hill K.K."/>
            <person name="Xie G."/>
            <person name="Foley B.T."/>
            <person name="Williamson C.H."/>
            <person name="Foster J.T."/>
            <person name="Johnson S.L."/>
            <person name="Chertkov O."/>
            <person name="Teshima H."/>
            <person name="Gibbons H.S."/>
            <person name="Johnsky L.A."/>
            <person name="Karavis M.A."/>
            <person name="Smith L.A."/>
        </authorList>
    </citation>
    <scope>NUCLEOTIDE SEQUENCE [LARGE SCALE GENOMIC DNA]</scope>
    <source>
        <strain evidence="2 3">CDC 2741</strain>
    </source>
</reference>
<dbReference type="EMBL" id="AYSO01000020">
    <property type="protein sequence ID" value="KIE44858.1"/>
    <property type="molecule type" value="Genomic_DNA"/>
</dbReference>
<dbReference type="Pfam" id="PF13031">
    <property type="entry name" value="DUF3892"/>
    <property type="match status" value="1"/>
</dbReference>
<accession>A0A0C1U019</accession>
<protein>
    <recommendedName>
        <fullName evidence="4">DUF3892 domain-containing protein</fullName>
    </recommendedName>
</protein>
<evidence type="ECO:0000313" key="2">
    <source>
        <dbReference type="EMBL" id="KIE44858.1"/>
    </source>
</evidence>